<keyword evidence="3" id="KW-1185">Reference proteome</keyword>
<evidence type="ECO:0000313" key="3">
    <source>
        <dbReference type="Proteomes" id="UP001215598"/>
    </source>
</evidence>
<reference evidence="2" key="1">
    <citation type="submission" date="2023-03" db="EMBL/GenBank/DDBJ databases">
        <title>Massive genome expansion in bonnet fungi (Mycena s.s.) driven by repeated elements and novel gene families across ecological guilds.</title>
        <authorList>
            <consortium name="Lawrence Berkeley National Laboratory"/>
            <person name="Harder C.B."/>
            <person name="Miyauchi S."/>
            <person name="Viragh M."/>
            <person name="Kuo A."/>
            <person name="Thoen E."/>
            <person name="Andreopoulos B."/>
            <person name="Lu D."/>
            <person name="Skrede I."/>
            <person name="Drula E."/>
            <person name="Henrissat B."/>
            <person name="Morin E."/>
            <person name="Kohler A."/>
            <person name="Barry K."/>
            <person name="LaButti K."/>
            <person name="Morin E."/>
            <person name="Salamov A."/>
            <person name="Lipzen A."/>
            <person name="Mereny Z."/>
            <person name="Hegedus B."/>
            <person name="Baldrian P."/>
            <person name="Stursova M."/>
            <person name="Weitz H."/>
            <person name="Taylor A."/>
            <person name="Grigoriev I.V."/>
            <person name="Nagy L.G."/>
            <person name="Martin F."/>
            <person name="Kauserud H."/>
        </authorList>
    </citation>
    <scope>NUCLEOTIDE SEQUENCE</scope>
    <source>
        <strain evidence="2">CBHHK182m</strain>
    </source>
</reference>
<dbReference type="AlphaFoldDB" id="A0AAD7IUV9"/>
<dbReference type="Proteomes" id="UP001215598">
    <property type="component" value="Unassembled WGS sequence"/>
</dbReference>
<proteinExistence type="predicted"/>
<feature type="region of interest" description="Disordered" evidence="1">
    <location>
        <begin position="112"/>
        <end position="157"/>
    </location>
</feature>
<sequence>MYIITSLESALFKWESNSLRARTLNPSCKVNADLSLNCIEDRHAARYRLEEGREWEGGGREWVNEERERGEWDRAPSQRCRRNEFARGRGRSLEQESARKTRQELRRVQELDAHMDGEGGEYELSNRRKYKRRSEMDDDDGGRCGERERDRSQQQMGGCLKGLIITQEPQCAGRREGYLIERRQQRVSDV</sequence>
<dbReference type="EMBL" id="JARKIB010000064">
    <property type="protein sequence ID" value="KAJ7750843.1"/>
    <property type="molecule type" value="Genomic_DNA"/>
</dbReference>
<comment type="caution">
    <text evidence="2">The sequence shown here is derived from an EMBL/GenBank/DDBJ whole genome shotgun (WGS) entry which is preliminary data.</text>
</comment>
<gene>
    <name evidence="2" type="ORF">B0H16DRAFT_1460553</name>
</gene>
<accession>A0AAD7IUV9</accession>
<evidence type="ECO:0000313" key="2">
    <source>
        <dbReference type="EMBL" id="KAJ7750843.1"/>
    </source>
</evidence>
<name>A0AAD7IUV9_9AGAR</name>
<evidence type="ECO:0000256" key="1">
    <source>
        <dbReference type="SAM" id="MobiDB-lite"/>
    </source>
</evidence>
<organism evidence="2 3">
    <name type="scientific">Mycena metata</name>
    <dbReference type="NCBI Taxonomy" id="1033252"/>
    <lineage>
        <taxon>Eukaryota</taxon>
        <taxon>Fungi</taxon>
        <taxon>Dikarya</taxon>
        <taxon>Basidiomycota</taxon>
        <taxon>Agaricomycotina</taxon>
        <taxon>Agaricomycetes</taxon>
        <taxon>Agaricomycetidae</taxon>
        <taxon>Agaricales</taxon>
        <taxon>Marasmiineae</taxon>
        <taxon>Mycenaceae</taxon>
        <taxon>Mycena</taxon>
    </lineage>
</organism>
<feature type="compositionally biased region" description="Basic and acidic residues" evidence="1">
    <location>
        <begin position="141"/>
        <end position="152"/>
    </location>
</feature>
<protein>
    <submittedName>
        <fullName evidence="2">Uncharacterized protein</fullName>
    </submittedName>
</protein>